<evidence type="ECO:0000313" key="2">
    <source>
        <dbReference type="EMBL" id="RMI45299.1"/>
    </source>
</evidence>
<sequence length="145" mass="16042">MQFTRTRRATSAPVSERPPFVLPTTSAMPVQPATITPRLRDRVLDWASRITADTADEAEVLAHAEAILEYLELADTSDDLDIRVDALARASINRGYPHDGDTIAFLSYAGYLYGFLADAQDPTFSPCDIGSDPWRRIESTGPKRD</sequence>
<dbReference type="EMBL" id="RFFG01000014">
    <property type="protein sequence ID" value="RMI45299.1"/>
    <property type="molecule type" value="Genomic_DNA"/>
</dbReference>
<comment type="caution">
    <text evidence="2">The sequence shown here is derived from an EMBL/GenBank/DDBJ whole genome shotgun (WGS) entry which is preliminary data.</text>
</comment>
<proteinExistence type="predicted"/>
<keyword evidence="3" id="KW-1185">Reference proteome</keyword>
<evidence type="ECO:0000313" key="3">
    <source>
        <dbReference type="Proteomes" id="UP000282674"/>
    </source>
</evidence>
<organism evidence="2 3">
    <name type="scientific">Actinomadura harenae</name>
    <dbReference type="NCBI Taxonomy" id="2483351"/>
    <lineage>
        <taxon>Bacteria</taxon>
        <taxon>Bacillati</taxon>
        <taxon>Actinomycetota</taxon>
        <taxon>Actinomycetes</taxon>
        <taxon>Streptosporangiales</taxon>
        <taxon>Thermomonosporaceae</taxon>
        <taxon>Actinomadura</taxon>
    </lineage>
</organism>
<gene>
    <name evidence="2" type="ORF">EBO15_10255</name>
</gene>
<name>A0A3M2M753_9ACTN</name>
<protein>
    <submittedName>
        <fullName evidence="2">Uncharacterized protein</fullName>
    </submittedName>
</protein>
<evidence type="ECO:0000256" key="1">
    <source>
        <dbReference type="SAM" id="MobiDB-lite"/>
    </source>
</evidence>
<accession>A0A3M2M753</accession>
<feature type="region of interest" description="Disordered" evidence="1">
    <location>
        <begin position="1"/>
        <end position="26"/>
    </location>
</feature>
<dbReference type="Proteomes" id="UP000282674">
    <property type="component" value="Unassembled WGS sequence"/>
</dbReference>
<reference evidence="2 3" key="1">
    <citation type="submission" date="2018-10" db="EMBL/GenBank/DDBJ databases">
        <title>Isolation from soil.</title>
        <authorList>
            <person name="Hu J."/>
        </authorList>
    </citation>
    <scope>NUCLEOTIDE SEQUENCE [LARGE SCALE GENOMIC DNA]</scope>
    <source>
        <strain evidence="2 3">NEAU-Ht49</strain>
    </source>
</reference>
<dbReference type="AlphaFoldDB" id="A0A3M2M753"/>
<dbReference type="RefSeq" id="WP_122194104.1">
    <property type="nucleotide sequence ID" value="NZ_JBHSKC010000033.1"/>
</dbReference>